<protein>
    <submittedName>
        <fullName evidence="1">Uncharacterized protein</fullName>
    </submittedName>
</protein>
<sequence length="303" mass="33226">MKKVIFPIMLGAASLHTYSADLELHICETASTCMEANIKNQLIDRSPYNEQGYLVVDLVNNTTTEYQVIQAFGAEAEGSTIVRKIQQVPNSLHQDAVKYVNYLRDPVPQLLRLSIIDPSVENTPLPGHVSGKEVFLMDDFALYDVYAGNVKNRILSIATVMTSHLDTTYRSRKIDSNFIDKVNISLARGALSISAQLTPSSPFAYFYLPVPNSGVFVKIKAELRDGQIKAKVESLDIADNGVVQLALPVIDGEVSLAGLVGQSFQSANPASLQTFFQAIGMTTNIRRINTKVYVVDILSVDAP</sequence>
<name>A0A486XPB9_9GAMM</name>
<gene>
    <name evidence="1" type="ORF">BAL341_1718</name>
</gene>
<accession>A0A486XPB9</accession>
<dbReference type="EMBL" id="CAAJGR010000091">
    <property type="protein sequence ID" value="VHO04077.1"/>
    <property type="molecule type" value="Genomic_DNA"/>
</dbReference>
<evidence type="ECO:0000313" key="1">
    <source>
        <dbReference type="EMBL" id="VHO04077.1"/>
    </source>
</evidence>
<organism evidence="1">
    <name type="scientific">Rheinheimera sp. BAL341</name>
    <dbReference type="NCBI Taxonomy" id="1708203"/>
    <lineage>
        <taxon>Bacteria</taxon>
        <taxon>Pseudomonadati</taxon>
        <taxon>Pseudomonadota</taxon>
        <taxon>Gammaproteobacteria</taxon>
        <taxon>Chromatiales</taxon>
        <taxon>Chromatiaceae</taxon>
        <taxon>Rheinheimera</taxon>
    </lineage>
</organism>
<reference evidence="1" key="1">
    <citation type="submission" date="2019-04" db="EMBL/GenBank/DDBJ databases">
        <authorList>
            <person name="Brambilla D."/>
        </authorList>
    </citation>
    <scope>NUCLEOTIDE SEQUENCE</scope>
    <source>
        <strain evidence="1">BAL1</strain>
    </source>
</reference>
<dbReference type="AlphaFoldDB" id="A0A486XPB9"/>
<proteinExistence type="predicted"/>